<dbReference type="Pfam" id="PF09580">
    <property type="entry name" value="Spore_YhcN_YlaJ"/>
    <property type="match status" value="1"/>
</dbReference>
<dbReference type="RefSeq" id="WP_073023566.1">
    <property type="nucleotide sequence ID" value="NZ_FQZS01000003.1"/>
</dbReference>
<dbReference type="PROSITE" id="PS51257">
    <property type="entry name" value="PROKAR_LIPOPROTEIN"/>
    <property type="match status" value="1"/>
</dbReference>
<gene>
    <name evidence="2" type="ORF">SAMN02745176_00200</name>
</gene>
<sequence length="163" mass="17806">MKHSRNKLAIMLIIIGIVVAFSGCITRRVPDTTKDNTKNRSGSYSPQLGTPATESDNIAQAVQRVPGIKNAIAVTNGDIAYIGVNLDTNRGIDNTSKIESIKEEVADAARNADPDIDKVYVSADADFVENITRISNDVRNGKPVESFRDELNEIVNRVTPEKH</sequence>
<dbReference type="InterPro" id="IPR014247">
    <property type="entry name" value="Spore_lipoprot_YhcN/YlaJ"/>
</dbReference>
<evidence type="ECO:0000313" key="2">
    <source>
        <dbReference type="EMBL" id="SHI41964.1"/>
    </source>
</evidence>
<feature type="compositionally biased region" description="Polar residues" evidence="1">
    <location>
        <begin position="39"/>
        <end position="52"/>
    </location>
</feature>
<proteinExistence type="predicted"/>
<dbReference type="STRING" id="1122184.SAMN02745176_00200"/>
<keyword evidence="3" id="KW-1185">Reference proteome</keyword>
<name>A0A1M6AZM9_9FIRM</name>
<feature type="region of interest" description="Disordered" evidence="1">
    <location>
        <begin position="29"/>
        <end position="52"/>
    </location>
</feature>
<keyword evidence="2" id="KW-0449">Lipoprotein</keyword>
<dbReference type="NCBIfam" id="TIGR02898">
    <property type="entry name" value="spore_YhcN_YlaJ"/>
    <property type="match status" value="1"/>
</dbReference>
<feature type="compositionally biased region" description="Basic and acidic residues" evidence="1">
    <location>
        <begin position="29"/>
        <end position="38"/>
    </location>
</feature>
<organism evidence="2 3">
    <name type="scientific">Lutispora thermophila DSM 19022</name>
    <dbReference type="NCBI Taxonomy" id="1122184"/>
    <lineage>
        <taxon>Bacteria</taxon>
        <taxon>Bacillati</taxon>
        <taxon>Bacillota</taxon>
        <taxon>Clostridia</taxon>
        <taxon>Lutisporales</taxon>
        <taxon>Lutisporaceae</taxon>
        <taxon>Lutispora</taxon>
    </lineage>
</organism>
<dbReference type="OrthoDB" id="1707228at2"/>
<dbReference type="Proteomes" id="UP000184442">
    <property type="component" value="Unassembled WGS sequence"/>
</dbReference>
<evidence type="ECO:0000256" key="1">
    <source>
        <dbReference type="SAM" id="MobiDB-lite"/>
    </source>
</evidence>
<protein>
    <submittedName>
        <fullName evidence="2">Sporulation lipoprotein, YhcN/YlaJ family</fullName>
    </submittedName>
</protein>
<dbReference type="GO" id="GO:0030435">
    <property type="term" value="P:sporulation resulting in formation of a cellular spore"/>
    <property type="evidence" value="ECO:0007669"/>
    <property type="project" value="InterPro"/>
</dbReference>
<dbReference type="InterPro" id="IPR019076">
    <property type="entry name" value="Spore_lipoprot_YhcN/YlaJ-like"/>
</dbReference>
<dbReference type="EMBL" id="FQZS01000003">
    <property type="protein sequence ID" value="SHI41964.1"/>
    <property type="molecule type" value="Genomic_DNA"/>
</dbReference>
<reference evidence="2 3" key="1">
    <citation type="submission" date="2016-11" db="EMBL/GenBank/DDBJ databases">
        <authorList>
            <person name="Jaros S."/>
            <person name="Januszkiewicz K."/>
            <person name="Wedrychowicz H."/>
        </authorList>
    </citation>
    <scope>NUCLEOTIDE SEQUENCE [LARGE SCALE GENOMIC DNA]</scope>
    <source>
        <strain evidence="2 3">DSM 19022</strain>
    </source>
</reference>
<evidence type="ECO:0000313" key="3">
    <source>
        <dbReference type="Proteomes" id="UP000184442"/>
    </source>
</evidence>
<accession>A0A1M6AZM9</accession>
<dbReference type="AlphaFoldDB" id="A0A1M6AZM9"/>